<dbReference type="Proteomes" id="UP000011864">
    <property type="component" value="Chromosome"/>
</dbReference>
<sequence length="38" mass="4221">MEYRNIALVLEVLASYEISGCGIISFSNETLILIIFAN</sequence>
<gene>
    <name evidence="1" type="ORF">C427_1876</name>
</gene>
<dbReference type="HOGENOM" id="CLU_3331182_0_0_6"/>
<accession>K6YXE9</accession>
<organism evidence="1 2">
    <name type="scientific">Paraglaciecola psychrophila 170</name>
    <dbReference type="NCBI Taxonomy" id="1129794"/>
    <lineage>
        <taxon>Bacteria</taxon>
        <taxon>Pseudomonadati</taxon>
        <taxon>Pseudomonadota</taxon>
        <taxon>Gammaproteobacteria</taxon>
        <taxon>Alteromonadales</taxon>
        <taxon>Alteromonadaceae</taxon>
        <taxon>Paraglaciecola</taxon>
    </lineage>
</organism>
<dbReference type="KEGG" id="gps:C427_1876"/>
<proteinExistence type="predicted"/>
<evidence type="ECO:0000313" key="2">
    <source>
        <dbReference type="Proteomes" id="UP000011864"/>
    </source>
</evidence>
<keyword evidence="2" id="KW-1185">Reference proteome</keyword>
<reference evidence="1 2" key="1">
    <citation type="journal article" date="2013" name="Genome Announc.">
        <title>Complete Genome Sequence of Glaciecola psychrophila Strain 170T.</title>
        <authorList>
            <person name="Yin J."/>
            <person name="Chen J."/>
            <person name="Liu G."/>
            <person name="Yu Y."/>
            <person name="Song L."/>
            <person name="Wang X."/>
            <person name="Qu X."/>
        </authorList>
    </citation>
    <scope>NUCLEOTIDE SEQUENCE [LARGE SCALE GENOMIC DNA]</scope>
    <source>
        <strain evidence="1 2">170</strain>
    </source>
</reference>
<dbReference type="EMBL" id="CP003837">
    <property type="protein sequence ID" value="AGH43985.1"/>
    <property type="molecule type" value="Genomic_DNA"/>
</dbReference>
<protein>
    <submittedName>
        <fullName evidence="1">Uncharacterized protein</fullName>
    </submittedName>
</protein>
<evidence type="ECO:0000313" key="1">
    <source>
        <dbReference type="EMBL" id="AGH43985.1"/>
    </source>
</evidence>
<name>K6YXE9_9ALTE</name>
<dbReference type="AlphaFoldDB" id="K6YXE9"/>
<dbReference type="PATRIC" id="fig|1129794.4.peg.1858"/>